<dbReference type="InterPro" id="IPR002719">
    <property type="entry name" value="RB_B"/>
</dbReference>
<dbReference type="Pfam" id="PF01857">
    <property type="entry name" value="RB_B"/>
    <property type="match status" value="1"/>
</dbReference>
<dbReference type="GO" id="GO:2000134">
    <property type="term" value="P:negative regulation of G1/S transition of mitotic cell cycle"/>
    <property type="evidence" value="ECO:0007669"/>
    <property type="project" value="TreeGrafter"/>
</dbReference>
<dbReference type="PaxDb" id="8022-A0A060W059"/>
<name>A0A060W059_ONCMY</name>
<dbReference type="GO" id="GO:0000977">
    <property type="term" value="F:RNA polymerase II transcription regulatory region sequence-specific DNA binding"/>
    <property type="evidence" value="ECO:0007669"/>
    <property type="project" value="TreeGrafter"/>
</dbReference>
<dbReference type="Proteomes" id="UP000193380">
    <property type="component" value="Chromosome 1"/>
</dbReference>
<dbReference type="PANTHER" id="PTHR13742">
    <property type="entry name" value="RETINOBLASTOMA-ASSOCIATED PROTEIN RB -RELATED"/>
    <property type="match status" value="1"/>
</dbReference>
<reference evidence="3 4" key="1">
    <citation type="journal article" date="2014" name="Nat. Commun.">
        <title>The rainbow trout genome provides novel insights into evolution after whole-genome duplication in vertebrates.</title>
        <authorList>
            <person name="Berthelot C."/>
            <person name="Brunet F."/>
            <person name="Chalopin D."/>
            <person name="Juanchich A."/>
            <person name="Bernard M."/>
            <person name="Noel B."/>
            <person name="Bento P."/>
            <person name="Da Silva C."/>
            <person name="Labadie K."/>
            <person name="Alberti A."/>
            <person name="Aury J.M."/>
            <person name="Louis A."/>
            <person name="Dehais P."/>
            <person name="Bardou P."/>
            <person name="Montfort J."/>
            <person name="Klopp C."/>
            <person name="Cabau C."/>
            <person name="Gaspin C."/>
            <person name="Thorgaard G.H."/>
            <person name="Boussaha M."/>
            <person name="Quillet E."/>
            <person name="Guyomard R."/>
            <person name="Galiana D."/>
            <person name="Bobe J."/>
            <person name="Volff J.N."/>
            <person name="Genet C."/>
            <person name="Wincker P."/>
            <person name="Jaillon O."/>
            <person name="Roest Crollius H."/>
            <person name="Guiguen Y."/>
        </authorList>
    </citation>
    <scope>NUCLEOTIDE SEQUENCE [LARGE SCALE GENOMIC DNA]</scope>
</reference>
<feature type="region of interest" description="Disordered" evidence="1">
    <location>
        <begin position="70"/>
        <end position="143"/>
    </location>
</feature>
<dbReference type="InterPro" id="IPR036915">
    <property type="entry name" value="Cyclin-like_sf"/>
</dbReference>
<dbReference type="Gene3D" id="1.10.472.10">
    <property type="entry name" value="Cyclin-like"/>
    <property type="match status" value="1"/>
</dbReference>
<feature type="compositionally biased region" description="Low complexity" evidence="1">
    <location>
        <begin position="113"/>
        <end position="131"/>
    </location>
</feature>
<accession>A0A060W059</accession>
<evidence type="ECO:0000259" key="2">
    <source>
        <dbReference type="SMART" id="SM01369"/>
    </source>
</evidence>
<dbReference type="AlphaFoldDB" id="A0A060W059"/>
<evidence type="ECO:0000313" key="3">
    <source>
        <dbReference type="EMBL" id="CDQ60653.1"/>
    </source>
</evidence>
<evidence type="ECO:0000313" key="4">
    <source>
        <dbReference type="Proteomes" id="UP000193380"/>
    </source>
</evidence>
<dbReference type="EMBL" id="FR904355">
    <property type="protein sequence ID" value="CDQ60653.1"/>
    <property type="molecule type" value="Genomic_DNA"/>
</dbReference>
<dbReference type="InterPro" id="IPR028309">
    <property type="entry name" value="RB_fam"/>
</dbReference>
<gene>
    <name evidence="3" type="ORF">GSONMT00082239001</name>
</gene>
<dbReference type="SMART" id="SM01369">
    <property type="entry name" value="Rb_C"/>
    <property type="match status" value="1"/>
</dbReference>
<dbReference type="GO" id="GO:0005667">
    <property type="term" value="C:transcription regulator complex"/>
    <property type="evidence" value="ECO:0007669"/>
    <property type="project" value="TreeGrafter"/>
</dbReference>
<dbReference type="STRING" id="8022.A0A060W059"/>
<dbReference type="PANTHER" id="PTHR13742:SF8">
    <property type="entry name" value="RETINOBLASTOMA-LIKE PROTEIN 2"/>
    <property type="match status" value="1"/>
</dbReference>
<dbReference type="GO" id="GO:0006357">
    <property type="term" value="P:regulation of transcription by RNA polymerase II"/>
    <property type="evidence" value="ECO:0007669"/>
    <property type="project" value="InterPro"/>
</dbReference>
<proteinExistence type="predicted"/>
<sequence length="322" mass="36136">MYKCTNHEANRSKKQHFSSFFNALRRCIKLIEKCKLHLTTRFPAALEPLVVCDFLYQVYRSVLISGKKKRLSGSSVGNTQSSPTDNSQKQGSGDSSPVPMCSTSTLPASQPGSIPSTPTLAPSTSSSLPPSQEQDKEEGVVGEEERGDLIHFYNRVYIKQMRHFALRYSPSSPSAGVQSPPLCPYPSLRTSSPRRVLLSHNHSIYISPHKTTGSPPTPSTTARDKIFYYICSSPSNRLAEINSMIRTGETPSKKRSMQLEEEPSPKRVCPDNQTALLRRLQDVANDLELLYTSFYALICYVCVKSVRYLCYFFNLRYVSKQL</sequence>
<dbReference type="GO" id="GO:0030154">
    <property type="term" value="P:cell differentiation"/>
    <property type="evidence" value="ECO:0007669"/>
    <property type="project" value="TreeGrafter"/>
</dbReference>
<dbReference type="GO" id="GO:0005634">
    <property type="term" value="C:nucleus"/>
    <property type="evidence" value="ECO:0007669"/>
    <property type="project" value="InterPro"/>
</dbReference>
<protein>
    <recommendedName>
        <fullName evidence="2">Retinoblastoma-associated protein C-terminal domain-containing protein</fullName>
    </recommendedName>
</protein>
<feature type="domain" description="Retinoblastoma-associated protein C-terminal" evidence="2">
    <location>
        <begin position="171"/>
        <end position="297"/>
    </location>
</feature>
<dbReference type="GO" id="GO:0000785">
    <property type="term" value="C:chromatin"/>
    <property type="evidence" value="ECO:0007669"/>
    <property type="project" value="TreeGrafter"/>
</dbReference>
<dbReference type="InterPro" id="IPR015030">
    <property type="entry name" value="RB_C"/>
</dbReference>
<evidence type="ECO:0000256" key="1">
    <source>
        <dbReference type="SAM" id="MobiDB-lite"/>
    </source>
</evidence>
<feature type="compositionally biased region" description="Basic and acidic residues" evidence="1">
    <location>
        <begin position="133"/>
        <end position="143"/>
    </location>
</feature>
<feature type="compositionally biased region" description="Polar residues" evidence="1">
    <location>
        <begin position="72"/>
        <end position="112"/>
    </location>
</feature>
<dbReference type="SUPFAM" id="SSF47954">
    <property type="entry name" value="Cyclin-like"/>
    <property type="match status" value="1"/>
</dbReference>
<organism evidence="3 4">
    <name type="scientific">Oncorhynchus mykiss</name>
    <name type="common">Rainbow trout</name>
    <name type="synonym">Salmo gairdneri</name>
    <dbReference type="NCBI Taxonomy" id="8022"/>
    <lineage>
        <taxon>Eukaryota</taxon>
        <taxon>Metazoa</taxon>
        <taxon>Chordata</taxon>
        <taxon>Craniata</taxon>
        <taxon>Vertebrata</taxon>
        <taxon>Euteleostomi</taxon>
        <taxon>Actinopterygii</taxon>
        <taxon>Neopterygii</taxon>
        <taxon>Teleostei</taxon>
        <taxon>Protacanthopterygii</taxon>
        <taxon>Salmoniformes</taxon>
        <taxon>Salmonidae</taxon>
        <taxon>Salmoninae</taxon>
        <taxon>Oncorhynchus</taxon>
    </lineage>
</organism>